<evidence type="ECO:0000256" key="3">
    <source>
        <dbReference type="ARBA" id="ARBA00022989"/>
    </source>
</evidence>
<protein>
    <submittedName>
        <fullName evidence="7">NfeD family protein</fullName>
    </submittedName>
</protein>
<evidence type="ECO:0000259" key="6">
    <source>
        <dbReference type="Pfam" id="PF01957"/>
    </source>
</evidence>
<evidence type="ECO:0000256" key="5">
    <source>
        <dbReference type="SAM" id="Phobius"/>
    </source>
</evidence>
<dbReference type="PANTHER" id="PTHR33507:SF3">
    <property type="entry name" value="INNER MEMBRANE PROTEIN YBBJ"/>
    <property type="match status" value="1"/>
</dbReference>
<dbReference type="SUPFAM" id="SSF141322">
    <property type="entry name" value="NfeD domain-like"/>
    <property type="match status" value="1"/>
</dbReference>
<name>A0ABR7IS49_9CLOT</name>
<reference evidence="7 8" key="1">
    <citation type="submission" date="2020-08" db="EMBL/GenBank/DDBJ databases">
        <title>Genome public.</title>
        <authorList>
            <person name="Liu C."/>
            <person name="Sun Q."/>
        </authorList>
    </citation>
    <scope>NUCLEOTIDE SEQUENCE [LARGE SCALE GENOMIC DNA]</scope>
    <source>
        <strain evidence="7 8">NSJ-27</strain>
    </source>
</reference>
<feature type="domain" description="NfeD-like C-terminal" evidence="6">
    <location>
        <begin position="82"/>
        <end position="140"/>
    </location>
</feature>
<evidence type="ECO:0000256" key="4">
    <source>
        <dbReference type="ARBA" id="ARBA00023136"/>
    </source>
</evidence>
<evidence type="ECO:0000256" key="2">
    <source>
        <dbReference type="ARBA" id="ARBA00022692"/>
    </source>
</evidence>
<dbReference type="Proteomes" id="UP000649151">
    <property type="component" value="Unassembled WGS sequence"/>
</dbReference>
<proteinExistence type="predicted"/>
<dbReference type="Gene3D" id="2.40.50.140">
    <property type="entry name" value="Nucleic acid-binding proteins"/>
    <property type="match status" value="1"/>
</dbReference>
<evidence type="ECO:0000313" key="7">
    <source>
        <dbReference type="EMBL" id="MBC5787859.1"/>
    </source>
</evidence>
<dbReference type="InterPro" id="IPR002810">
    <property type="entry name" value="NfeD-like_C"/>
</dbReference>
<keyword evidence="2 5" id="KW-0812">Transmembrane</keyword>
<dbReference type="RefSeq" id="WP_069987320.1">
    <property type="nucleotide sequence ID" value="NZ_JACOQK010000001.1"/>
</dbReference>
<dbReference type="PANTHER" id="PTHR33507">
    <property type="entry name" value="INNER MEMBRANE PROTEIN YBBJ"/>
    <property type="match status" value="1"/>
</dbReference>
<organism evidence="7 8">
    <name type="scientific">Clostridium facile</name>
    <dbReference type="NCBI Taxonomy" id="2763035"/>
    <lineage>
        <taxon>Bacteria</taxon>
        <taxon>Bacillati</taxon>
        <taxon>Bacillota</taxon>
        <taxon>Clostridia</taxon>
        <taxon>Eubacteriales</taxon>
        <taxon>Clostridiaceae</taxon>
        <taxon>Clostridium</taxon>
    </lineage>
</organism>
<keyword evidence="8" id="KW-1185">Reference proteome</keyword>
<dbReference type="InterPro" id="IPR012340">
    <property type="entry name" value="NA-bd_OB-fold"/>
</dbReference>
<accession>A0ABR7IS49</accession>
<comment type="subcellular location">
    <subcellularLocation>
        <location evidence="1">Membrane</location>
        <topology evidence="1">Multi-pass membrane protein</topology>
    </subcellularLocation>
</comment>
<evidence type="ECO:0000256" key="1">
    <source>
        <dbReference type="ARBA" id="ARBA00004141"/>
    </source>
</evidence>
<gene>
    <name evidence="7" type="ORF">H8Z77_07485</name>
</gene>
<dbReference type="EMBL" id="JACOQK010000001">
    <property type="protein sequence ID" value="MBC5787859.1"/>
    <property type="molecule type" value="Genomic_DNA"/>
</dbReference>
<feature type="transmembrane region" description="Helical" evidence="5">
    <location>
        <begin position="51"/>
        <end position="69"/>
    </location>
</feature>
<evidence type="ECO:0000313" key="8">
    <source>
        <dbReference type="Proteomes" id="UP000649151"/>
    </source>
</evidence>
<dbReference type="InterPro" id="IPR052165">
    <property type="entry name" value="Membrane_assoc_protease"/>
</dbReference>
<comment type="caution">
    <text evidence="7">The sequence shown here is derived from an EMBL/GenBank/DDBJ whole genome shotgun (WGS) entry which is preliminary data.</text>
</comment>
<dbReference type="Pfam" id="PF01957">
    <property type="entry name" value="NfeD"/>
    <property type="match status" value="1"/>
</dbReference>
<sequence>MVTYLIVWGIAFVVFAIIEALTPQLVSIWFALGSLVAFVAAIFGLPLWLQIVIFILISILALLATRPLAKRLLNKKIEPTNADRLIGKIGYILEPVDNFKEQGRVQIDGQDWSARSIDGTHLEVGTNVVVRRIEGVKLIVHVAMPEDYENQQPENQ</sequence>
<feature type="transmembrane region" description="Helical" evidence="5">
    <location>
        <begin position="6"/>
        <end position="21"/>
    </location>
</feature>
<keyword evidence="4 5" id="KW-0472">Membrane</keyword>
<keyword evidence="3 5" id="KW-1133">Transmembrane helix</keyword>